<dbReference type="InterPro" id="IPR036397">
    <property type="entry name" value="RNaseH_sf"/>
</dbReference>
<name>A0A225V089_9STRA</name>
<gene>
    <name evidence="3" type="ORF">PHMEG_00030287</name>
</gene>
<dbReference type="Gene3D" id="1.10.340.70">
    <property type="match status" value="1"/>
</dbReference>
<dbReference type="SUPFAM" id="SSF53098">
    <property type="entry name" value="Ribonuclease H-like"/>
    <property type="match status" value="1"/>
</dbReference>
<keyword evidence="4" id="KW-1185">Reference proteome</keyword>
<dbReference type="Pfam" id="PF17921">
    <property type="entry name" value="Integrase_H2C2"/>
    <property type="match status" value="1"/>
</dbReference>
<proteinExistence type="predicted"/>
<evidence type="ECO:0000313" key="3">
    <source>
        <dbReference type="EMBL" id="OWY98840.1"/>
    </source>
</evidence>
<dbReference type="OrthoDB" id="127920at2759"/>
<comment type="caution">
    <text evidence="3">The sequence shown here is derived from an EMBL/GenBank/DDBJ whole genome shotgun (WGS) entry which is preliminary data.</text>
</comment>
<feature type="compositionally biased region" description="Pro residues" evidence="1">
    <location>
        <begin position="192"/>
        <end position="207"/>
    </location>
</feature>
<reference evidence="4" key="1">
    <citation type="submission" date="2017-03" db="EMBL/GenBank/DDBJ databases">
        <title>Phytopthora megakarya and P. palmivora, two closely related causual agents of cacao black pod achieved similar genome size and gene model numbers by different mechanisms.</title>
        <authorList>
            <person name="Ali S."/>
            <person name="Shao J."/>
            <person name="Larry D.J."/>
            <person name="Kronmiller B."/>
            <person name="Shen D."/>
            <person name="Strem M.D."/>
            <person name="Melnick R.L."/>
            <person name="Guiltinan M.J."/>
            <person name="Tyler B.M."/>
            <person name="Meinhardt L.W."/>
            <person name="Bailey B.A."/>
        </authorList>
    </citation>
    <scope>NUCLEOTIDE SEQUENCE [LARGE SCALE GENOMIC DNA]</scope>
    <source>
        <strain evidence="4">zdho120</strain>
    </source>
</reference>
<dbReference type="Proteomes" id="UP000198211">
    <property type="component" value="Unassembled WGS sequence"/>
</dbReference>
<feature type="domain" description="Integrase zinc-binding" evidence="2">
    <location>
        <begin position="330"/>
        <end position="387"/>
    </location>
</feature>
<dbReference type="GO" id="GO:0003676">
    <property type="term" value="F:nucleic acid binding"/>
    <property type="evidence" value="ECO:0007669"/>
    <property type="project" value="InterPro"/>
</dbReference>
<dbReference type="Gene3D" id="3.30.420.10">
    <property type="entry name" value="Ribonuclease H-like superfamily/Ribonuclease H"/>
    <property type="match status" value="1"/>
</dbReference>
<dbReference type="Gene3D" id="3.30.70.270">
    <property type="match status" value="2"/>
</dbReference>
<evidence type="ECO:0000259" key="2">
    <source>
        <dbReference type="Pfam" id="PF17921"/>
    </source>
</evidence>
<dbReference type="PANTHER" id="PTHR37984:SF15">
    <property type="entry name" value="INTEGRASE CATALYTIC DOMAIN-CONTAINING PROTEIN"/>
    <property type="match status" value="1"/>
</dbReference>
<organism evidence="3 4">
    <name type="scientific">Phytophthora megakarya</name>
    <dbReference type="NCBI Taxonomy" id="4795"/>
    <lineage>
        <taxon>Eukaryota</taxon>
        <taxon>Sar</taxon>
        <taxon>Stramenopiles</taxon>
        <taxon>Oomycota</taxon>
        <taxon>Peronosporomycetes</taxon>
        <taxon>Peronosporales</taxon>
        <taxon>Peronosporaceae</taxon>
        <taxon>Phytophthora</taxon>
    </lineage>
</organism>
<dbReference type="FunFam" id="1.10.340.70:FF:000001">
    <property type="entry name" value="Retrovirus-related Pol polyprotein from transposon gypsy-like Protein"/>
    <property type="match status" value="1"/>
</dbReference>
<dbReference type="AlphaFoldDB" id="A0A225V089"/>
<accession>A0A225V089</accession>
<sequence length="578" mass="65896">METVLTDLKWRICLVYLDDCVIFSKDFPTHLVSRALREAGFKLKIKKCHWGRGQVAFSGHIVTPSGILPNPEKLKVVMNVQQPRDLHEIRSFLGLTSYFRRYILGYASISAPLERLIANGRNRVVAYVNNLLTGSQKNWINKVDGMSEIELDSISLPSSTQPHARPGVEITIYMLQCRSRFVMHFELKTRPPPNTYGPFPEGPPVPEGDPEPVTTDTFETVPEVEFDGDFSDEEMKEDEEDEVPPWESRVDPVDEFRLDSEQFVVEQQSVSWIKVLCVSLKDGAIPMDPFLRTQIVKMAPRYKVEEGVLKRRVNLPARAGHARTRYVPVVPPSYIETVLPFCHGAVMSAHLGVTKTLERVRQQAFWPGWRKDVNEFARECNYCGADKRSRPWRSGQMQRMPIVDLTGPFSLVVVNAVGPLVSTERCNKYILVFVDYFTRWAEAFAVKWLDTVTFVETLVNGVVSRHGIPSCLLSDRCNGVTRNFNRDVNRDTVIAGTDKPLLEIVVKRTINRSVEYLAFTSNYETFWLPRSELMPSYGALVTMFEQAERKKKGLPELRRSSRLTDANAKVDEDDILMA</sequence>
<protein>
    <recommendedName>
        <fullName evidence="2">Integrase zinc-binding domain-containing protein</fullName>
    </recommendedName>
</protein>
<evidence type="ECO:0000256" key="1">
    <source>
        <dbReference type="SAM" id="MobiDB-lite"/>
    </source>
</evidence>
<dbReference type="InterPro" id="IPR012337">
    <property type="entry name" value="RNaseH-like_sf"/>
</dbReference>
<dbReference type="InterPro" id="IPR041588">
    <property type="entry name" value="Integrase_H2C2"/>
</dbReference>
<feature type="region of interest" description="Disordered" evidence="1">
    <location>
        <begin position="192"/>
        <end position="213"/>
    </location>
</feature>
<dbReference type="InterPro" id="IPR043128">
    <property type="entry name" value="Rev_trsase/Diguanyl_cyclase"/>
</dbReference>
<dbReference type="SUPFAM" id="SSF56672">
    <property type="entry name" value="DNA/RNA polymerases"/>
    <property type="match status" value="1"/>
</dbReference>
<evidence type="ECO:0000313" key="4">
    <source>
        <dbReference type="Proteomes" id="UP000198211"/>
    </source>
</evidence>
<dbReference type="InterPro" id="IPR043502">
    <property type="entry name" value="DNA/RNA_pol_sf"/>
</dbReference>
<dbReference type="EMBL" id="NBNE01009021">
    <property type="protein sequence ID" value="OWY98840.1"/>
    <property type="molecule type" value="Genomic_DNA"/>
</dbReference>
<dbReference type="InterPro" id="IPR050951">
    <property type="entry name" value="Retrovirus_Pol_polyprotein"/>
</dbReference>
<dbReference type="PANTHER" id="PTHR37984">
    <property type="entry name" value="PROTEIN CBG26694"/>
    <property type="match status" value="1"/>
</dbReference>